<evidence type="ECO:0000259" key="15">
    <source>
        <dbReference type="PROSITE" id="PS50944"/>
    </source>
</evidence>
<evidence type="ECO:0000256" key="1">
    <source>
        <dbReference type="ARBA" id="ARBA00004496"/>
    </source>
</evidence>
<dbReference type="SUPFAM" id="SSF50037">
    <property type="entry name" value="C-terminal domain of transcriptional repressors"/>
    <property type="match status" value="1"/>
</dbReference>
<dbReference type="PROSITE" id="PS50944">
    <property type="entry name" value="HTH_DTXR"/>
    <property type="match status" value="1"/>
</dbReference>
<gene>
    <name evidence="16" type="ORF">GWK08_15620</name>
</gene>
<dbReference type="InterPro" id="IPR001367">
    <property type="entry name" value="Fe_dep_repressor"/>
</dbReference>
<dbReference type="EMBL" id="JAABOO010000003">
    <property type="protein sequence ID" value="NER14885.1"/>
    <property type="molecule type" value="Genomic_DNA"/>
</dbReference>
<keyword evidence="6" id="KW-0678">Repressor</keyword>
<comment type="similarity">
    <text evidence="2">Belongs to the DtxR/MntR family.</text>
</comment>
<sequence length="222" mass="25182">MFTQSEENYLKAIFHLEQEGEAGVATSNLSEQLQAKAASVTEMIKKLADKNLVDYQKYYGVRLTENGRKQALNIVRKHRLWELFLAEHLGFKWDEVHEVAEQLEHIKSEKLIDSIDKLLGYPKNDPHGDPIPDKNGNLEKKNKSLLSKCKPGDSGVIIGVKDTSSSFLQYLDKQHIAIGTKFTIQHKEPFDGLLDIDINTKQLKMSHKMAANLYVETNESSS</sequence>
<dbReference type="GO" id="GO:0046914">
    <property type="term" value="F:transition metal ion binding"/>
    <property type="evidence" value="ECO:0007669"/>
    <property type="project" value="InterPro"/>
</dbReference>
<evidence type="ECO:0000256" key="11">
    <source>
        <dbReference type="ARBA" id="ARBA00023163"/>
    </source>
</evidence>
<dbReference type="SUPFAM" id="SSF46785">
    <property type="entry name" value="Winged helix' DNA-binding domain"/>
    <property type="match status" value="1"/>
</dbReference>
<dbReference type="SUPFAM" id="SSF47979">
    <property type="entry name" value="Iron-dependent repressor protein, dimerization domain"/>
    <property type="match status" value="1"/>
</dbReference>
<dbReference type="InterPro" id="IPR050536">
    <property type="entry name" value="DtxR_MntR_Metal-Reg"/>
</dbReference>
<dbReference type="InterPro" id="IPR022687">
    <property type="entry name" value="HTH_DTXR"/>
</dbReference>
<dbReference type="InterPro" id="IPR038157">
    <property type="entry name" value="FeoA_core_dom"/>
</dbReference>
<dbReference type="Gene3D" id="1.10.10.10">
    <property type="entry name" value="Winged helix-like DNA-binding domain superfamily/Winged helix DNA-binding domain"/>
    <property type="match status" value="1"/>
</dbReference>
<evidence type="ECO:0000313" key="16">
    <source>
        <dbReference type="EMBL" id="NER14885.1"/>
    </source>
</evidence>
<keyword evidence="17" id="KW-1185">Reference proteome</keyword>
<evidence type="ECO:0000256" key="5">
    <source>
        <dbReference type="ARBA" id="ARBA00022490"/>
    </source>
</evidence>
<comment type="subunit">
    <text evidence="3">Homodimer.</text>
</comment>
<evidence type="ECO:0000256" key="4">
    <source>
        <dbReference type="ARBA" id="ARBA00022386"/>
    </source>
</evidence>
<dbReference type="Proteomes" id="UP000468581">
    <property type="component" value="Unassembled WGS sequence"/>
</dbReference>
<dbReference type="Pfam" id="PF01325">
    <property type="entry name" value="Fe_dep_repress"/>
    <property type="match status" value="1"/>
</dbReference>
<evidence type="ECO:0000256" key="10">
    <source>
        <dbReference type="ARBA" id="ARBA00023159"/>
    </source>
</evidence>
<dbReference type="RefSeq" id="WP_163608162.1">
    <property type="nucleotide sequence ID" value="NZ_JAABOO010000003.1"/>
</dbReference>
<keyword evidence="8" id="KW-0805">Transcription regulation</keyword>
<dbReference type="InterPro" id="IPR036388">
    <property type="entry name" value="WH-like_DNA-bd_sf"/>
</dbReference>
<dbReference type="GO" id="GO:0005737">
    <property type="term" value="C:cytoplasm"/>
    <property type="evidence" value="ECO:0007669"/>
    <property type="project" value="UniProtKB-SubCell"/>
</dbReference>
<dbReference type="Pfam" id="PF04023">
    <property type="entry name" value="FeoA"/>
    <property type="match status" value="1"/>
</dbReference>
<dbReference type="InterPro" id="IPR036421">
    <property type="entry name" value="Fe_dep_repressor_sf"/>
</dbReference>
<evidence type="ECO:0000256" key="7">
    <source>
        <dbReference type="ARBA" id="ARBA00023004"/>
    </source>
</evidence>
<keyword evidence="7" id="KW-0408">Iron</keyword>
<keyword evidence="5" id="KW-0963">Cytoplasm</keyword>
<dbReference type="PANTHER" id="PTHR33238:SF11">
    <property type="entry name" value="TRANSCRIPTIONAL REGULATOR MNTR"/>
    <property type="match status" value="1"/>
</dbReference>
<dbReference type="InterPro" id="IPR008988">
    <property type="entry name" value="Transcriptional_repressor_C"/>
</dbReference>
<dbReference type="GO" id="GO:0003700">
    <property type="term" value="F:DNA-binding transcription factor activity"/>
    <property type="evidence" value="ECO:0007669"/>
    <property type="project" value="InterPro"/>
</dbReference>
<comment type="subcellular location">
    <subcellularLocation>
        <location evidence="1">Cytoplasm</location>
    </subcellularLocation>
</comment>
<evidence type="ECO:0000256" key="2">
    <source>
        <dbReference type="ARBA" id="ARBA00007871"/>
    </source>
</evidence>
<protein>
    <recommendedName>
        <fullName evidence="4">Transcriptional regulator MntR</fullName>
    </recommendedName>
    <alternativeName>
        <fullName evidence="14">Manganese transport regulator</fullName>
    </alternativeName>
</protein>
<evidence type="ECO:0000256" key="14">
    <source>
        <dbReference type="ARBA" id="ARBA00032593"/>
    </source>
</evidence>
<dbReference type="AlphaFoldDB" id="A0A6P0UNZ4"/>
<feature type="domain" description="HTH dtxR-type" evidence="15">
    <location>
        <begin position="1"/>
        <end position="64"/>
    </location>
</feature>
<dbReference type="Pfam" id="PF02742">
    <property type="entry name" value="Fe_dep_repr_C"/>
    <property type="match status" value="1"/>
</dbReference>
<dbReference type="Gene3D" id="2.30.30.90">
    <property type="match status" value="1"/>
</dbReference>
<dbReference type="InterPro" id="IPR007167">
    <property type="entry name" value="Fe-transptr_FeoA-like"/>
</dbReference>
<proteinExistence type="inferred from homology"/>
<comment type="function">
    <text evidence="13">In the presence of manganese, represses expression of mntH and mntS. Up-regulates expression of mntP.</text>
</comment>
<dbReference type="GO" id="GO:0046983">
    <property type="term" value="F:protein dimerization activity"/>
    <property type="evidence" value="ECO:0007669"/>
    <property type="project" value="InterPro"/>
</dbReference>
<keyword evidence="12" id="KW-0464">Manganese</keyword>
<dbReference type="Gene3D" id="1.10.60.10">
    <property type="entry name" value="Iron dependent repressor, metal binding and dimerisation domain"/>
    <property type="match status" value="1"/>
</dbReference>
<comment type="caution">
    <text evidence="16">The sequence shown here is derived from an EMBL/GenBank/DDBJ whole genome shotgun (WGS) entry which is preliminary data.</text>
</comment>
<keyword evidence="11" id="KW-0804">Transcription</keyword>
<evidence type="ECO:0000256" key="13">
    <source>
        <dbReference type="ARBA" id="ARBA00025185"/>
    </source>
</evidence>
<dbReference type="GO" id="GO:0003677">
    <property type="term" value="F:DNA binding"/>
    <property type="evidence" value="ECO:0007669"/>
    <property type="project" value="UniProtKB-KW"/>
</dbReference>
<evidence type="ECO:0000256" key="3">
    <source>
        <dbReference type="ARBA" id="ARBA00011738"/>
    </source>
</evidence>
<evidence type="ECO:0000313" key="17">
    <source>
        <dbReference type="Proteomes" id="UP000468581"/>
    </source>
</evidence>
<reference evidence="16 17" key="1">
    <citation type="submission" date="2020-01" db="EMBL/GenBank/DDBJ databases">
        <title>Leptobacterium flavescens.</title>
        <authorList>
            <person name="Wang G."/>
        </authorList>
    </citation>
    <scope>NUCLEOTIDE SEQUENCE [LARGE SCALE GENOMIC DNA]</scope>
    <source>
        <strain evidence="16 17">KCTC 22160</strain>
    </source>
</reference>
<evidence type="ECO:0000256" key="12">
    <source>
        <dbReference type="ARBA" id="ARBA00023211"/>
    </source>
</evidence>
<dbReference type="PANTHER" id="PTHR33238">
    <property type="entry name" value="IRON (METAL) DEPENDENT REPRESSOR, DTXR FAMILY"/>
    <property type="match status" value="1"/>
</dbReference>
<evidence type="ECO:0000256" key="8">
    <source>
        <dbReference type="ARBA" id="ARBA00023015"/>
    </source>
</evidence>
<keyword evidence="9" id="KW-0238">DNA-binding</keyword>
<dbReference type="SMART" id="SM00529">
    <property type="entry name" value="HTH_DTXR"/>
    <property type="match status" value="1"/>
</dbReference>
<name>A0A6P0UNZ4_9FLAO</name>
<organism evidence="16 17">
    <name type="scientific">Leptobacterium flavescens</name>
    <dbReference type="NCBI Taxonomy" id="472055"/>
    <lineage>
        <taxon>Bacteria</taxon>
        <taxon>Pseudomonadati</taxon>
        <taxon>Bacteroidota</taxon>
        <taxon>Flavobacteriia</taxon>
        <taxon>Flavobacteriales</taxon>
        <taxon>Flavobacteriaceae</taxon>
        <taxon>Leptobacterium</taxon>
    </lineage>
</organism>
<accession>A0A6P0UNZ4</accession>
<evidence type="ECO:0000256" key="6">
    <source>
        <dbReference type="ARBA" id="ARBA00022491"/>
    </source>
</evidence>
<dbReference type="SMART" id="SM00899">
    <property type="entry name" value="FeoA"/>
    <property type="match status" value="1"/>
</dbReference>
<keyword evidence="10" id="KW-0010">Activator</keyword>
<evidence type="ECO:0000256" key="9">
    <source>
        <dbReference type="ARBA" id="ARBA00023125"/>
    </source>
</evidence>
<dbReference type="InterPro" id="IPR022689">
    <property type="entry name" value="Iron_dep_repressor"/>
</dbReference>
<dbReference type="InterPro" id="IPR036390">
    <property type="entry name" value="WH_DNA-bd_sf"/>
</dbReference>